<organism evidence="3 4">
    <name type="scientific">Motilibacter rhizosphaerae</name>
    <dbReference type="NCBI Taxonomy" id="598652"/>
    <lineage>
        <taxon>Bacteria</taxon>
        <taxon>Bacillati</taxon>
        <taxon>Actinomycetota</taxon>
        <taxon>Actinomycetes</taxon>
        <taxon>Motilibacterales</taxon>
        <taxon>Motilibacteraceae</taxon>
        <taxon>Motilibacter</taxon>
    </lineage>
</organism>
<proteinExistence type="predicted"/>
<dbReference type="AlphaFoldDB" id="A0A4Q7NG53"/>
<dbReference type="CDD" id="cd00090">
    <property type="entry name" value="HTH_ARSR"/>
    <property type="match status" value="1"/>
</dbReference>
<dbReference type="InterPro" id="IPR036390">
    <property type="entry name" value="WH_DNA-bd_sf"/>
</dbReference>
<dbReference type="Gene3D" id="1.10.10.10">
    <property type="entry name" value="Winged helix-like DNA-binding domain superfamily/Winged helix DNA-binding domain"/>
    <property type="match status" value="1"/>
</dbReference>
<evidence type="ECO:0000313" key="4">
    <source>
        <dbReference type="Proteomes" id="UP000293638"/>
    </source>
</evidence>
<dbReference type="Proteomes" id="UP000293638">
    <property type="component" value="Unassembled WGS sequence"/>
</dbReference>
<protein>
    <submittedName>
        <fullName evidence="3">Putative ArsR family transcriptional regulator</fullName>
    </submittedName>
</protein>
<keyword evidence="4" id="KW-1185">Reference proteome</keyword>
<evidence type="ECO:0000313" key="3">
    <source>
        <dbReference type="EMBL" id="RZS82795.1"/>
    </source>
</evidence>
<sequence length="247" mass="25136">MGTSPSTSAAPTRGAAGAPPDGPSVDARTRDRVARAISESGPSTAAALAEQLSLTPAAVRRHLDALVALGHVEAREDRGVGGPRRRGRPARAFALTGAGHAALASAYDDLAVSALRFLAAEGGRQAVSAFARARVEELEARYAPRVQAAGEEPGARLDALATALAADGYAASVRTGPAGGLQLCQGHCPVQSVAAEFPELCDAEADSFSRLVGAPARRLSTLAHGEHVCTTHVTTSTTRTTDGGTSR</sequence>
<accession>A0A4Q7NG53</accession>
<feature type="compositionally biased region" description="Low complexity" evidence="1">
    <location>
        <begin position="1"/>
        <end position="26"/>
    </location>
</feature>
<dbReference type="InterPro" id="IPR000835">
    <property type="entry name" value="HTH_MarR-typ"/>
</dbReference>
<dbReference type="RefSeq" id="WP_407938152.1">
    <property type="nucleotide sequence ID" value="NZ_SGXD01000004.1"/>
</dbReference>
<dbReference type="InterPro" id="IPR011991">
    <property type="entry name" value="ArsR-like_HTH"/>
</dbReference>
<comment type="caution">
    <text evidence="3">The sequence shown here is derived from an EMBL/GenBank/DDBJ whole genome shotgun (WGS) entry which is preliminary data.</text>
</comment>
<feature type="domain" description="HTH marR-type" evidence="2">
    <location>
        <begin position="32"/>
        <end position="79"/>
    </location>
</feature>
<dbReference type="EMBL" id="SGXD01000004">
    <property type="protein sequence ID" value="RZS82795.1"/>
    <property type="molecule type" value="Genomic_DNA"/>
</dbReference>
<dbReference type="SUPFAM" id="SSF46785">
    <property type="entry name" value="Winged helix' DNA-binding domain"/>
    <property type="match status" value="1"/>
</dbReference>
<feature type="region of interest" description="Disordered" evidence="1">
    <location>
        <begin position="1"/>
        <end position="43"/>
    </location>
</feature>
<dbReference type="Pfam" id="PF12802">
    <property type="entry name" value="MarR_2"/>
    <property type="match status" value="1"/>
</dbReference>
<evidence type="ECO:0000256" key="1">
    <source>
        <dbReference type="SAM" id="MobiDB-lite"/>
    </source>
</evidence>
<reference evidence="3 4" key="1">
    <citation type="submission" date="2019-02" db="EMBL/GenBank/DDBJ databases">
        <title>Genomic Encyclopedia of Type Strains, Phase IV (KMG-IV): sequencing the most valuable type-strain genomes for metagenomic binning, comparative biology and taxonomic classification.</title>
        <authorList>
            <person name="Goeker M."/>
        </authorList>
    </citation>
    <scope>NUCLEOTIDE SEQUENCE [LARGE SCALE GENOMIC DNA]</scope>
    <source>
        <strain evidence="3 4">DSM 45622</strain>
    </source>
</reference>
<evidence type="ECO:0000259" key="2">
    <source>
        <dbReference type="Pfam" id="PF12802"/>
    </source>
</evidence>
<dbReference type="InterPro" id="IPR036388">
    <property type="entry name" value="WH-like_DNA-bd_sf"/>
</dbReference>
<name>A0A4Q7NG53_9ACTN</name>
<gene>
    <name evidence="3" type="ORF">EV189_3190</name>
</gene>